<dbReference type="InterPro" id="IPR020843">
    <property type="entry name" value="ER"/>
</dbReference>
<dbReference type="GeneID" id="95360032"/>
<dbReference type="InterPro" id="IPR011032">
    <property type="entry name" value="GroES-like_sf"/>
</dbReference>
<dbReference type="SMART" id="SM00829">
    <property type="entry name" value="PKS_ER"/>
    <property type="match status" value="1"/>
</dbReference>
<dbReference type="GO" id="GO:0070402">
    <property type="term" value="F:NADPH binding"/>
    <property type="evidence" value="ECO:0007669"/>
    <property type="project" value="TreeGrafter"/>
</dbReference>
<dbReference type="SUPFAM" id="SSF51735">
    <property type="entry name" value="NAD(P)-binding Rossmann-fold domains"/>
    <property type="match status" value="1"/>
</dbReference>
<name>U2QEK5_9ACTN</name>
<reference evidence="4" key="1">
    <citation type="submission" date="2013-08" db="EMBL/GenBank/DDBJ databases">
        <authorList>
            <person name="Durkin A.S."/>
            <person name="Haft D.R."/>
            <person name="McCorrison J."/>
            <person name="Torralba M."/>
            <person name="Gillis M."/>
            <person name="Haft D.H."/>
            <person name="Methe B."/>
            <person name="Sutton G."/>
            <person name="Nelson K.E."/>
        </authorList>
    </citation>
    <scope>NUCLEOTIDE SEQUENCE [LARGE SCALE GENOMIC DNA]</scope>
    <source>
        <strain evidence="4">F0233</strain>
    </source>
</reference>
<dbReference type="Pfam" id="PF13602">
    <property type="entry name" value="ADH_zinc_N_2"/>
    <property type="match status" value="1"/>
</dbReference>
<dbReference type="SUPFAM" id="SSF50129">
    <property type="entry name" value="GroES-like"/>
    <property type="match status" value="1"/>
</dbReference>
<dbReference type="Gene3D" id="3.40.50.720">
    <property type="entry name" value="NAD(P)-binding Rossmann-like Domain"/>
    <property type="match status" value="1"/>
</dbReference>
<keyword evidence="1" id="KW-0521">NADP</keyword>
<accession>U2QEK5</accession>
<gene>
    <name evidence="4" type="ORF">HMPREF0682_2458</name>
</gene>
<dbReference type="Pfam" id="PF08240">
    <property type="entry name" value="ADH_N"/>
    <property type="match status" value="1"/>
</dbReference>
<dbReference type="Gene3D" id="3.90.180.10">
    <property type="entry name" value="Medium-chain alcohol dehydrogenases, catalytic domain"/>
    <property type="match status" value="2"/>
</dbReference>
<keyword evidence="5" id="KW-1185">Reference proteome</keyword>
<evidence type="ECO:0000259" key="3">
    <source>
        <dbReference type="SMART" id="SM00829"/>
    </source>
</evidence>
<dbReference type="RefSeq" id="WP_021797901.1">
    <property type="nucleotide sequence ID" value="NZ_ACVN02000210.1"/>
</dbReference>
<keyword evidence="2" id="KW-0560">Oxidoreductase</keyword>
<feature type="domain" description="Enoyl reductase (ER)" evidence="3">
    <location>
        <begin position="29"/>
        <end position="346"/>
    </location>
</feature>
<evidence type="ECO:0000313" key="4">
    <source>
        <dbReference type="EMBL" id="ERK54609.1"/>
    </source>
</evidence>
<evidence type="ECO:0000313" key="5">
    <source>
        <dbReference type="Proteomes" id="UP000017052"/>
    </source>
</evidence>
<organism evidence="4 5">
    <name type="scientific">Propionibacterium acidifaciens F0233</name>
    <dbReference type="NCBI Taxonomy" id="553198"/>
    <lineage>
        <taxon>Bacteria</taxon>
        <taxon>Bacillati</taxon>
        <taxon>Actinomycetota</taxon>
        <taxon>Actinomycetes</taxon>
        <taxon>Propionibacteriales</taxon>
        <taxon>Propionibacteriaceae</taxon>
        <taxon>Propionibacterium</taxon>
    </lineage>
</organism>
<dbReference type="InterPro" id="IPR013154">
    <property type="entry name" value="ADH-like_N"/>
</dbReference>
<dbReference type="InterPro" id="IPR036291">
    <property type="entry name" value="NAD(P)-bd_dom_sf"/>
</dbReference>
<sequence>MTEKRTADGGAAGPVASATMRAVVLEEPGPATRLHVRELPVPEPPRGWVRIRVRAFGLNHSELMTRLGLSGDAVHLPRVLGIEAVGQVDVDTTGTLAPGTRVATMMGGMGREYDGGYAQYTCVPAGQAIAFDSGLDWATLGAVPEMLQTAYGSLTTGCDGREGQSLLIRGGTTSVGMTLAVLAKQWGMTVLATTRRPESVAGLVSLGVDHVLVDGGTVAAEARRLVPGGADCAVELIGATTLRDTVRALRRGGAGRPGGVCCFTGMVSHEWSLPDFYPIDFLPNGVRLTAYSGEAADLPAEVLQRFLDDVAAGRVRVPIGRVMGLDEVPAAHQLLEDGAAGGKIVIVV</sequence>
<dbReference type="PANTHER" id="PTHR48106:SF18">
    <property type="entry name" value="QUINONE OXIDOREDUCTASE PIG3"/>
    <property type="match status" value="1"/>
</dbReference>
<comment type="caution">
    <text evidence="4">The sequence shown here is derived from an EMBL/GenBank/DDBJ whole genome shotgun (WGS) entry which is preliminary data.</text>
</comment>
<dbReference type="AlphaFoldDB" id="U2QEK5"/>
<dbReference type="Proteomes" id="UP000017052">
    <property type="component" value="Unassembled WGS sequence"/>
</dbReference>
<dbReference type="PANTHER" id="PTHR48106">
    <property type="entry name" value="QUINONE OXIDOREDUCTASE PIG3-RELATED"/>
    <property type="match status" value="1"/>
</dbReference>
<protein>
    <submittedName>
        <fullName evidence="4">Oxidoreductase, zinc-binding dehydrogenase family protein</fullName>
    </submittedName>
</protein>
<dbReference type="EMBL" id="ACVN02000210">
    <property type="protein sequence ID" value="ERK54609.1"/>
    <property type="molecule type" value="Genomic_DNA"/>
</dbReference>
<evidence type="ECO:0000256" key="2">
    <source>
        <dbReference type="ARBA" id="ARBA00023002"/>
    </source>
</evidence>
<proteinExistence type="predicted"/>
<evidence type="ECO:0000256" key="1">
    <source>
        <dbReference type="ARBA" id="ARBA00022857"/>
    </source>
</evidence>
<dbReference type="GO" id="GO:0016651">
    <property type="term" value="F:oxidoreductase activity, acting on NAD(P)H"/>
    <property type="evidence" value="ECO:0007669"/>
    <property type="project" value="TreeGrafter"/>
</dbReference>